<dbReference type="EMBL" id="CP035913">
    <property type="protein sequence ID" value="QBE65628.1"/>
    <property type="molecule type" value="Genomic_DNA"/>
</dbReference>
<feature type="compositionally biased region" description="Low complexity" evidence="2">
    <location>
        <begin position="25"/>
        <end position="53"/>
    </location>
</feature>
<dbReference type="AlphaFoldDB" id="A0A4P6L453"/>
<accession>A0A4P6L453</accession>
<feature type="coiled-coil region" evidence="1">
    <location>
        <begin position="263"/>
        <end position="290"/>
    </location>
</feature>
<evidence type="ECO:0000313" key="3">
    <source>
        <dbReference type="EMBL" id="QBE65628.1"/>
    </source>
</evidence>
<proteinExistence type="predicted"/>
<evidence type="ECO:0000256" key="1">
    <source>
        <dbReference type="SAM" id="Coils"/>
    </source>
</evidence>
<dbReference type="OrthoDB" id="8561678at2"/>
<dbReference type="KEGG" id="plue:EWM63_23765"/>
<feature type="coiled-coil region" evidence="1">
    <location>
        <begin position="69"/>
        <end position="96"/>
    </location>
</feature>
<protein>
    <recommendedName>
        <fullName evidence="5">Flagellin</fullName>
    </recommendedName>
</protein>
<keyword evidence="4" id="KW-1185">Reference proteome</keyword>
<evidence type="ECO:0008006" key="5">
    <source>
        <dbReference type="Google" id="ProtNLM"/>
    </source>
</evidence>
<evidence type="ECO:0000313" key="4">
    <source>
        <dbReference type="Proteomes" id="UP000290637"/>
    </source>
</evidence>
<gene>
    <name evidence="3" type="ORF">EWM63_23765</name>
</gene>
<name>A0A4P6L453_9BURK</name>
<dbReference type="Proteomes" id="UP000290637">
    <property type="component" value="Chromosome"/>
</dbReference>
<feature type="compositionally biased region" description="Polar residues" evidence="2">
    <location>
        <begin position="1"/>
        <end position="23"/>
    </location>
</feature>
<feature type="region of interest" description="Disordered" evidence="2">
    <location>
        <begin position="1"/>
        <end position="64"/>
    </location>
</feature>
<evidence type="ECO:0000256" key="2">
    <source>
        <dbReference type="SAM" id="MobiDB-lite"/>
    </source>
</evidence>
<reference evidence="3 4" key="1">
    <citation type="submission" date="2019-02" db="EMBL/GenBank/DDBJ databases">
        <title>Draft Genome Sequences of Six Type Strains of the Genus Massilia.</title>
        <authorList>
            <person name="Miess H."/>
            <person name="Frediansyhah A."/>
            <person name="Gross H."/>
        </authorList>
    </citation>
    <scope>NUCLEOTIDE SEQUENCE [LARGE SCALE GENOMIC DNA]</scope>
    <source>
        <strain evidence="3 4">DSM 17473</strain>
    </source>
</reference>
<dbReference type="RefSeq" id="WP_130188738.1">
    <property type="nucleotide sequence ID" value="NZ_CP035913.1"/>
</dbReference>
<sequence>MQILQRSSTAGVSKESSGSTTPLDQAGLAGAAQGKTSANGPSPGASATPSSAPLRRGLSNWDQPLQNDISSAQQAVDFLEQSAAQLRALKSDLSAKLAARQMRDGQLEQQVRQFADTWRNRREASGGSLDARLNFSGAEPSSQRFTVRGMSLANLRNGARETLAVSVGGGTQGLRSVHLSPGLSDQEIVARFDQALGPAGVRVSSNDDGDLVFSTGENEWPAVRDSIAVQGSGIRFPTGQLNRLRAEPEQPAVAPENWDTADIESMRDTLQQVMQALSHVENALAKVRVELNTATLRAQSSMPDIEVAGVEDLATRFSEIAAEPGYQSLQALTSALVGINRDRVVSLLSLRDSAR</sequence>
<organism evidence="3 4">
    <name type="scientific">Pseudoduganella lutea</name>
    <dbReference type="NCBI Taxonomy" id="321985"/>
    <lineage>
        <taxon>Bacteria</taxon>
        <taxon>Pseudomonadati</taxon>
        <taxon>Pseudomonadota</taxon>
        <taxon>Betaproteobacteria</taxon>
        <taxon>Burkholderiales</taxon>
        <taxon>Oxalobacteraceae</taxon>
        <taxon>Telluria group</taxon>
        <taxon>Pseudoduganella</taxon>
    </lineage>
</organism>
<keyword evidence="1" id="KW-0175">Coiled coil</keyword>